<protein>
    <recommendedName>
        <fullName evidence="3">CoA transferase</fullName>
    </recommendedName>
</protein>
<dbReference type="InterPro" id="IPR050483">
    <property type="entry name" value="CoA-transferase_III_domain"/>
</dbReference>
<dbReference type="SUPFAM" id="SSF89796">
    <property type="entry name" value="CoA-transferase family III (CaiB/BaiF)"/>
    <property type="match status" value="1"/>
</dbReference>
<dbReference type="InterPro" id="IPR023606">
    <property type="entry name" value="CoA-Trfase_III_dom_1_sf"/>
</dbReference>
<dbReference type="InterPro" id="IPR044855">
    <property type="entry name" value="CoA-Trfase_III_dom3_sf"/>
</dbReference>
<dbReference type="GO" id="GO:0008410">
    <property type="term" value="F:CoA-transferase activity"/>
    <property type="evidence" value="ECO:0007669"/>
    <property type="project" value="TreeGrafter"/>
</dbReference>
<sequence length="256" mass="28523">AFSGMTHLWNHPGQSRPVGSQGVYPDHLSFILAPTLLLAALLSSRSTGRGVTIDLAQAEAAAYVLGVSYLESTVNGKDSEPRGNLDPTAGPHGCYRCRGEDRWCVLSVKTDEEWHRFCQIIGRKELTADPRFADQQARLRHFCKLDEIVEEWTQSRPSDEVMMRLQAQGIAAGAVQNGADLMNDPQLRHRDYFASFSNSPVGPMEIPRSALQFRGMSDEPLSLPPPLGQDTDEILRDLLGHDQETITRWKEEGILR</sequence>
<keyword evidence="1" id="KW-0808">Transferase</keyword>
<evidence type="ECO:0008006" key="3">
    <source>
        <dbReference type="Google" id="ProtNLM"/>
    </source>
</evidence>
<feature type="non-terminal residue" evidence="2">
    <location>
        <position position="1"/>
    </location>
</feature>
<reference evidence="2" key="1">
    <citation type="submission" date="2018-05" db="EMBL/GenBank/DDBJ databases">
        <authorList>
            <person name="Lanie J.A."/>
            <person name="Ng W.-L."/>
            <person name="Kazmierczak K.M."/>
            <person name="Andrzejewski T.M."/>
            <person name="Davidsen T.M."/>
            <person name="Wayne K.J."/>
            <person name="Tettelin H."/>
            <person name="Glass J.I."/>
            <person name="Rusch D."/>
            <person name="Podicherti R."/>
            <person name="Tsui H.-C.T."/>
            <person name="Winkler M.E."/>
        </authorList>
    </citation>
    <scope>NUCLEOTIDE SEQUENCE</scope>
</reference>
<dbReference type="PANTHER" id="PTHR48207">
    <property type="entry name" value="SUCCINATE--HYDROXYMETHYLGLUTARATE COA-TRANSFERASE"/>
    <property type="match status" value="1"/>
</dbReference>
<dbReference type="InterPro" id="IPR003673">
    <property type="entry name" value="CoA-Trfase_fam_III"/>
</dbReference>
<dbReference type="Gene3D" id="3.40.50.10540">
    <property type="entry name" value="Crotonobetainyl-coa:carnitine coa-transferase, domain 1"/>
    <property type="match status" value="1"/>
</dbReference>
<dbReference type="PANTHER" id="PTHR48207:SF3">
    <property type="entry name" value="SUCCINATE--HYDROXYMETHYLGLUTARATE COA-TRANSFERASE"/>
    <property type="match status" value="1"/>
</dbReference>
<proteinExistence type="predicted"/>
<name>A0A382URW0_9ZZZZ</name>
<dbReference type="EMBL" id="UINC01146045">
    <property type="protein sequence ID" value="SVD36545.1"/>
    <property type="molecule type" value="Genomic_DNA"/>
</dbReference>
<accession>A0A382URW0</accession>
<evidence type="ECO:0000313" key="2">
    <source>
        <dbReference type="EMBL" id="SVD36545.1"/>
    </source>
</evidence>
<evidence type="ECO:0000256" key="1">
    <source>
        <dbReference type="ARBA" id="ARBA00022679"/>
    </source>
</evidence>
<organism evidence="2">
    <name type="scientific">marine metagenome</name>
    <dbReference type="NCBI Taxonomy" id="408172"/>
    <lineage>
        <taxon>unclassified sequences</taxon>
        <taxon>metagenomes</taxon>
        <taxon>ecological metagenomes</taxon>
    </lineage>
</organism>
<dbReference type="Pfam" id="PF02515">
    <property type="entry name" value="CoA_transf_3"/>
    <property type="match status" value="1"/>
</dbReference>
<dbReference type="AlphaFoldDB" id="A0A382URW0"/>
<dbReference type="Gene3D" id="3.30.1540.10">
    <property type="entry name" value="formyl-coa transferase, domain 3"/>
    <property type="match status" value="1"/>
</dbReference>
<gene>
    <name evidence="2" type="ORF">METZ01_LOCUS389399</name>
</gene>